<organism evidence="2 3">
    <name type="scientific">Mycena venus</name>
    <dbReference type="NCBI Taxonomy" id="2733690"/>
    <lineage>
        <taxon>Eukaryota</taxon>
        <taxon>Fungi</taxon>
        <taxon>Dikarya</taxon>
        <taxon>Basidiomycota</taxon>
        <taxon>Agaricomycotina</taxon>
        <taxon>Agaricomycetes</taxon>
        <taxon>Agaricomycetidae</taxon>
        <taxon>Agaricales</taxon>
        <taxon>Marasmiineae</taxon>
        <taxon>Mycenaceae</taxon>
        <taxon>Mycena</taxon>
    </lineage>
</organism>
<comment type="caution">
    <text evidence="2">The sequence shown here is derived from an EMBL/GenBank/DDBJ whole genome shotgun (WGS) entry which is preliminary data.</text>
</comment>
<dbReference type="OrthoDB" id="2828670at2759"/>
<gene>
    <name evidence="2" type="ORF">MVEN_00181100</name>
</gene>
<protein>
    <recommendedName>
        <fullName evidence="4">Ecp2 effector protein domain-containing protein</fullName>
    </recommendedName>
</protein>
<dbReference type="Proteomes" id="UP000620124">
    <property type="component" value="Unassembled WGS sequence"/>
</dbReference>
<evidence type="ECO:0008006" key="4">
    <source>
        <dbReference type="Google" id="ProtNLM"/>
    </source>
</evidence>
<name>A0A8H7DD55_9AGAR</name>
<sequence length="165" mass="17432">MLSSIIFISALIASVSAAARPWNGTQPRDIGVHCGTTQDASLSDCNNLIKNWDSLYNADSGSCHFVVSGNVFDFGKALTVACSGTCCVYVTGFCEPSDLPDKEQIKSEAQGLLGCADQGKGLVNGMHQFESDRHATCIGGRDGCGDCFDDSDYDYRVVKPPGGSC</sequence>
<feature type="signal peptide" evidence="1">
    <location>
        <begin position="1"/>
        <end position="17"/>
    </location>
</feature>
<evidence type="ECO:0000313" key="3">
    <source>
        <dbReference type="Proteomes" id="UP000620124"/>
    </source>
</evidence>
<dbReference type="EMBL" id="JACAZI010000002">
    <property type="protein sequence ID" value="KAF7368577.1"/>
    <property type="molecule type" value="Genomic_DNA"/>
</dbReference>
<reference evidence="2" key="1">
    <citation type="submission" date="2020-05" db="EMBL/GenBank/DDBJ databases">
        <title>Mycena genomes resolve the evolution of fungal bioluminescence.</title>
        <authorList>
            <person name="Tsai I.J."/>
        </authorList>
    </citation>
    <scope>NUCLEOTIDE SEQUENCE</scope>
    <source>
        <strain evidence="2">CCC161011</strain>
    </source>
</reference>
<accession>A0A8H7DD55</accession>
<feature type="chain" id="PRO_5034819902" description="Ecp2 effector protein domain-containing protein" evidence="1">
    <location>
        <begin position="18"/>
        <end position="165"/>
    </location>
</feature>
<evidence type="ECO:0000256" key="1">
    <source>
        <dbReference type="SAM" id="SignalP"/>
    </source>
</evidence>
<evidence type="ECO:0000313" key="2">
    <source>
        <dbReference type="EMBL" id="KAF7368577.1"/>
    </source>
</evidence>
<keyword evidence="1" id="KW-0732">Signal</keyword>
<keyword evidence="3" id="KW-1185">Reference proteome</keyword>
<dbReference type="AlphaFoldDB" id="A0A8H7DD55"/>
<proteinExistence type="predicted"/>